<dbReference type="PANTHER" id="PTHR31157">
    <property type="entry name" value="SCP DOMAIN-CONTAINING PROTEIN"/>
    <property type="match status" value="1"/>
</dbReference>
<feature type="domain" description="SCP" evidence="1">
    <location>
        <begin position="55"/>
        <end position="164"/>
    </location>
</feature>
<comment type="caution">
    <text evidence="2">The sequence shown here is derived from an EMBL/GenBank/DDBJ whole genome shotgun (WGS) entry which is preliminary data.</text>
</comment>
<dbReference type="PANTHER" id="PTHR31157:SF1">
    <property type="entry name" value="SCP DOMAIN-CONTAINING PROTEIN"/>
    <property type="match status" value="1"/>
</dbReference>
<dbReference type="CDD" id="cd05379">
    <property type="entry name" value="CAP_bacterial"/>
    <property type="match status" value="1"/>
</dbReference>
<dbReference type="Gene3D" id="3.40.33.10">
    <property type="entry name" value="CAP"/>
    <property type="match status" value="1"/>
</dbReference>
<dbReference type="AlphaFoldDB" id="A0A0F9U1Y0"/>
<reference evidence="2" key="1">
    <citation type="journal article" date="2015" name="Nature">
        <title>Complex archaea that bridge the gap between prokaryotes and eukaryotes.</title>
        <authorList>
            <person name="Spang A."/>
            <person name="Saw J.H."/>
            <person name="Jorgensen S.L."/>
            <person name="Zaremba-Niedzwiedzka K."/>
            <person name="Martijn J."/>
            <person name="Lind A.E."/>
            <person name="van Eijk R."/>
            <person name="Schleper C."/>
            <person name="Guy L."/>
            <person name="Ettema T.J."/>
        </authorList>
    </citation>
    <scope>NUCLEOTIDE SEQUENCE</scope>
</reference>
<gene>
    <name evidence="2" type="ORF">LCGC14_0277070</name>
</gene>
<protein>
    <recommendedName>
        <fullName evidence="1">SCP domain-containing protein</fullName>
    </recommendedName>
</protein>
<evidence type="ECO:0000259" key="1">
    <source>
        <dbReference type="Pfam" id="PF00188"/>
    </source>
</evidence>
<evidence type="ECO:0000313" key="2">
    <source>
        <dbReference type="EMBL" id="KKN85579.1"/>
    </source>
</evidence>
<dbReference type="InterPro" id="IPR035940">
    <property type="entry name" value="CAP_sf"/>
</dbReference>
<name>A0A0F9U1Y0_9ZZZZ</name>
<dbReference type="Pfam" id="PF00188">
    <property type="entry name" value="CAP"/>
    <property type="match status" value="1"/>
</dbReference>
<proteinExistence type="predicted"/>
<accession>A0A0F9U1Y0</accession>
<dbReference type="InterPro" id="IPR014044">
    <property type="entry name" value="CAP_dom"/>
</dbReference>
<dbReference type="EMBL" id="LAZR01000157">
    <property type="protein sequence ID" value="KKN85579.1"/>
    <property type="molecule type" value="Genomic_DNA"/>
</dbReference>
<dbReference type="PROSITE" id="PS51257">
    <property type="entry name" value="PROKAR_LIPOPROTEIN"/>
    <property type="match status" value="1"/>
</dbReference>
<sequence>MNSFLRYRPSGMAAVFARFLALLSVALLAACVGSTGAIDTASTKPVSVDRGVALASINAFRAQNGLGSVRFDAMLDKAADRQARAMAARGNLSHSVDGALPSRVASFGYNWAAVSENIGWNYRSTPAVITGWKDSPGHRRNLLNPNVTEIGFAAATGSNGQPYWALILGREKRR</sequence>
<dbReference type="SUPFAM" id="SSF55797">
    <property type="entry name" value="PR-1-like"/>
    <property type="match status" value="1"/>
</dbReference>
<organism evidence="2">
    <name type="scientific">marine sediment metagenome</name>
    <dbReference type="NCBI Taxonomy" id="412755"/>
    <lineage>
        <taxon>unclassified sequences</taxon>
        <taxon>metagenomes</taxon>
        <taxon>ecological metagenomes</taxon>
    </lineage>
</organism>